<evidence type="ECO:0000313" key="2">
    <source>
        <dbReference type="EMBL" id="CAB5225461.1"/>
    </source>
</evidence>
<reference evidence="1" key="1">
    <citation type="submission" date="2020-04" db="EMBL/GenBank/DDBJ databases">
        <authorList>
            <person name="Chiriac C."/>
            <person name="Salcher M."/>
            <person name="Ghai R."/>
            <person name="Kavagutti S V."/>
        </authorList>
    </citation>
    <scope>NUCLEOTIDE SEQUENCE</scope>
</reference>
<dbReference type="EMBL" id="LR798343">
    <property type="protein sequence ID" value="CAB5225461.1"/>
    <property type="molecule type" value="Genomic_DNA"/>
</dbReference>
<proteinExistence type="predicted"/>
<dbReference type="EMBL" id="LR796648">
    <property type="protein sequence ID" value="CAB4157039.1"/>
    <property type="molecule type" value="Genomic_DNA"/>
</dbReference>
<sequence length="74" mass="8252">MPDHCLCNKTKCKWPLCDAADTYSGADLPADRPSPCGDAECAARCQRDKSLWSPDAEYDNYECRPAINARKRDA</sequence>
<accession>A0A6J5ND64</accession>
<organism evidence="1">
    <name type="scientific">uncultured Caudovirales phage</name>
    <dbReference type="NCBI Taxonomy" id="2100421"/>
    <lineage>
        <taxon>Viruses</taxon>
        <taxon>Duplodnaviria</taxon>
        <taxon>Heunggongvirae</taxon>
        <taxon>Uroviricota</taxon>
        <taxon>Caudoviricetes</taxon>
        <taxon>Peduoviridae</taxon>
        <taxon>Maltschvirus</taxon>
        <taxon>Maltschvirus maltsch</taxon>
    </lineage>
</organism>
<name>A0A6J5ND64_9CAUD</name>
<gene>
    <name evidence="1" type="ORF">UFOVP675_67</name>
    <name evidence="2" type="ORF">UFOVP747_32</name>
</gene>
<evidence type="ECO:0000313" key="1">
    <source>
        <dbReference type="EMBL" id="CAB4157039.1"/>
    </source>
</evidence>
<protein>
    <submittedName>
        <fullName evidence="1">Uncharacterized protein</fullName>
    </submittedName>
</protein>